<dbReference type="EMBL" id="CASHTH010000031">
    <property type="protein sequence ID" value="CAI7989432.1"/>
    <property type="molecule type" value="Genomic_DNA"/>
</dbReference>
<accession>A0AA35QRS5</accession>
<dbReference type="Proteomes" id="UP001174909">
    <property type="component" value="Unassembled WGS sequence"/>
</dbReference>
<proteinExistence type="predicted"/>
<dbReference type="GO" id="GO:0005960">
    <property type="term" value="C:glycine cleavage complex"/>
    <property type="evidence" value="ECO:0007669"/>
    <property type="project" value="InterPro"/>
</dbReference>
<comment type="caution">
    <text evidence="3">The sequence shown here is derived from an EMBL/GenBank/DDBJ whole genome shotgun (WGS) entry which is preliminary data.</text>
</comment>
<keyword evidence="4" id="KW-1185">Reference proteome</keyword>
<dbReference type="PANTHER" id="PTHR11715:SF3">
    <property type="entry name" value="GLYCINE CLEAVAGE SYSTEM H PROTEIN-RELATED"/>
    <property type="match status" value="1"/>
</dbReference>
<protein>
    <recommendedName>
        <fullName evidence="1">Glycine cleavage system H protein, mitochondrial</fullName>
    </recommendedName>
</protein>
<evidence type="ECO:0000259" key="2">
    <source>
        <dbReference type="PROSITE" id="PS50968"/>
    </source>
</evidence>
<feature type="domain" description="Lipoyl-binding" evidence="2">
    <location>
        <begin position="1"/>
        <end position="49"/>
    </location>
</feature>
<evidence type="ECO:0000313" key="4">
    <source>
        <dbReference type="Proteomes" id="UP001174909"/>
    </source>
</evidence>
<dbReference type="Gene3D" id="2.40.50.100">
    <property type="match status" value="1"/>
</dbReference>
<reference evidence="3" key="1">
    <citation type="submission" date="2023-03" db="EMBL/GenBank/DDBJ databases">
        <authorList>
            <person name="Steffen K."/>
            <person name="Cardenas P."/>
        </authorList>
    </citation>
    <scope>NUCLEOTIDE SEQUENCE</scope>
</reference>
<dbReference type="CDD" id="cd06848">
    <property type="entry name" value="GCS_H"/>
    <property type="match status" value="1"/>
</dbReference>
<dbReference type="PANTHER" id="PTHR11715">
    <property type="entry name" value="GLYCINE CLEAVAGE SYSTEM H PROTEIN"/>
    <property type="match status" value="1"/>
</dbReference>
<dbReference type="Pfam" id="PF01597">
    <property type="entry name" value="GCV_H"/>
    <property type="match status" value="1"/>
</dbReference>
<evidence type="ECO:0000313" key="3">
    <source>
        <dbReference type="EMBL" id="CAI7989432.1"/>
    </source>
</evidence>
<evidence type="ECO:0000256" key="1">
    <source>
        <dbReference type="ARBA" id="ARBA00018130"/>
    </source>
</evidence>
<dbReference type="GO" id="GO:0019464">
    <property type="term" value="P:glycine decarboxylation via glycine cleavage system"/>
    <property type="evidence" value="ECO:0007669"/>
    <property type="project" value="InterPro"/>
</dbReference>
<dbReference type="GO" id="GO:0009249">
    <property type="term" value="P:protein lipoylation"/>
    <property type="evidence" value="ECO:0007669"/>
    <property type="project" value="TreeGrafter"/>
</dbReference>
<organism evidence="3 4">
    <name type="scientific">Geodia barretti</name>
    <name type="common">Barrett's horny sponge</name>
    <dbReference type="NCBI Taxonomy" id="519541"/>
    <lineage>
        <taxon>Eukaryota</taxon>
        <taxon>Metazoa</taxon>
        <taxon>Porifera</taxon>
        <taxon>Demospongiae</taxon>
        <taxon>Heteroscleromorpha</taxon>
        <taxon>Tetractinellida</taxon>
        <taxon>Astrophorina</taxon>
        <taxon>Geodiidae</taxon>
        <taxon>Geodia</taxon>
    </lineage>
</organism>
<dbReference type="InterPro" id="IPR011053">
    <property type="entry name" value="Single_hybrid_motif"/>
</dbReference>
<dbReference type="AlphaFoldDB" id="A0AA35QRS5"/>
<dbReference type="PROSITE" id="PS50968">
    <property type="entry name" value="BIOTINYL_LIPOYL"/>
    <property type="match status" value="1"/>
</dbReference>
<gene>
    <name evidence="3" type="ORF">GBAR_LOCUS214</name>
</gene>
<dbReference type="SUPFAM" id="SSF51230">
    <property type="entry name" value="Single hybrid motif"/>
    <property type="match status" value="1"/>
</dbReference>
<dbReference type="InterPro" id="IPR033753">
    <property type="entry name" value="GCV_H/Fam206"/>
</dbReference>
<dbReference type="InterPro" id="IPR002930">
    <property type="entry name" value="GCV_H"/>
</dbReference>
<dbReference type="GO" id="GO:0005829">
    <property type="term" value="C:cytosol"/>
    <property type="evidence" value="ECO:0007669"/>
    <property type="project" value="TreeGrafter"/>
</dbReference>
<sequence>MGEIESVKAVSDLFSPVSGDVMEVNARLAREPELVNNDPFGDGWMLRVKISDASELDTLLNAAAYEEYIGQL</sequence>
<dbReference type="InterPro" id="IPR000089">
    <property type="entry name" value="Biotin_lipoyl"/>
</dbReference>
<name>A0AA35QRS5_GEOBA</name>